<name>A0A2Z6ZWE5_9LAMI</name>
<keyword evidence="2" id="KW-1185">Reference proteome</keyword>
<gene>
    <name evidence="1" type="ORF">F511_45310</name>
</gene>
<evidence type="ECO:0000313" key="1">
    <source>
        <dbReference type="EMBL" id="KZV13526.1"/>
    </source>
</evidence>
<reference evidence="1 2" key="1">
    <citation type="journal article" date="2015" name="Proc. Natl. Acad. Sci. U.S.A.">
        <title>The resurrection genome of Boea hygrometrica: A blueprint for survival of dehydration.</title>
        <authorList>
            <person name="Xiao L."/>
            <person name="Yang G."/>
            <person name="Zhang L."/>
            <person name="Yang X."/>
            <person name="Zhao S."/>
            <person name="Ji Z."/>
            <person name="Zhou Q."/>
            <person name="Hu M."/>
            <person name="Wang Y."/>
            <person name="Chen M."/>
            <person name="Xu Y."/>
            <person name="Jin H."/>
            <person name="Xiao X."/>
            <person name="Hu G."/>
            <person name="Bao F."/>
            <person name="Hu Y."/>
            <person name="Wan P."/>
            <person name="Li L."/>
            <person name="Deng X."/>
            <person name="Kuang T."/>
            <person name="Xiang C."/>
            <person name="Zhu J.K."/>
            <person name="Oliver M.J."/>
            <person name="He Y."/>
        </authorList>
    </citation>
    <scope>NUCLEOTIDE SEQUENCE [LARGE SCALE GENOMIC DNA]</scope>
    <source>
        <strain evidence="2">cv. XS01</strain>
    </source>
</reference>
<accession>A0A2Z6ZWE5</accession>
<proteinExistence type="predicted"/>
<dbReference type="EMBL" id="KV037358">
    <property type="protein sequence ID" value="KZV13526.1"/>
    <property type="molecule type" value="Genomic_DNA"/>
</dbReference>
<dbReference type="AlphaFoldDB" id="A0A2Z6ZWE5"/>
<dbReference type="Proteomes" id="UP000250235">
    <property type="component" value="Unassembled WGS sequence"/>
</dbReference>
<evidence type="ECO:0000313" key="2">
    <source>
        <dbReference type="Proteomes" id="UP000250235"/>
    </source>
</evidence>
<sequence length="138" mass="14973">MSSAWWPIMYRRPSCHVVPRRVWRTAAAPRALSRASADARKEIGRAGRAMRPPLAQALRCWSGTARRGEGFSGDILVGDDGARDAPLLAGRCALSAASCARPCVALGATSRAAAVRFFVWRRRQPAAASVKLRRCRDG</sequence>
<organism evidence="1 2">
    <name type="scientific">Dorcoceras hygrometricum</name>
    <dbReference type="NCBI Taxonomy" id="472368"/>
    <lineage>
        <taxon>Eukaryota</taxon>
        <taxon>Viridiplantae</taxon>
        <taxon>Streptophyta</taxon>
        <taxon>Embryophyta</taxon>
        <taxon>Tracheophyta</taxon>
        <taxon>Spermatophyta</taxon>
        <taxon>Magnoliopsida</taxon>
        <taxon>eudicotyledons</taxon>
        <taxon>Gunneridae</taxon>
        <taxon>Pentapetalae</taxon>
        <taxon>asterids</taxon>
        <taxon>lamiids</taxon>
        <taxon>Lamiales</taxon>
        <taxon>Gesneriaceae</taxon>
        <taxon>Didymocarpoideae</taxon>
        <taxon>Trichosporeae</taxon>
        <taxon>Loxocarpinae</taxon>
        <taxon>Dorcoceras</taxon>
    </lineage>
</organism>
<protein>
    <submittedName>
        <fullName evidence="1">Uncharacterized protein</fullName>
    </submittedName>
</protein>